<keyword evidence="3 9" id="KW-0831">Ubiquinone biosynthesis</keyword>
<keyword evidence="8 9" id="KW-0472">Membrane</keyword>
<comment type="cofactor">
    <cofactor evidence="9">
        <name>Fe cation</name>
        <dbReference type="ChEBI" id="CHEBI:24875"/>
    </cofactor>
    <text evidence="9">Binds 2 iron ions per subunit.</text>
</comment>
<evidence type="ECO:0000256" key="1">
    <source>
        <dbReference type="ARBA" id="ARBA00004749"/>
    </source>
</evidence>
<dbReference type="GO" id="GO:0046872">
    <property type="term" value="F:metal ion binding"/>
    <property type="evidence" value="ECO:0007669"/>
    <property type="project" value="UniProtKB-KW"/>
</dbReference>
<feature type="binding site" evidence="9">
    <location>
        <position position="95"/>
    </location>
    <ligand>
        <name>Fe cation</name>
        <dbReference type="ChEBI" id="CHEBI:24875"/>
        <label>2</label>
    </ligand>
</feature>
<dbReference type="RefSeq" id="WP_109719061.1">
    <property type="nucleotide sequence ID" value="NZ_QEQK01000003.1"/>
</dbReference>
<feature type="binding site" evidence="9">
    <location>
        <position position="65"/>
    </location>
    <ligand>
        <name>Fe cation</name>
        <dbReference type="ChEBI" id="CHEBI:24875"/>
        <label>1</label>
    </ligand>
</feature>
<comment type="subcellular location">
    <subcellularLocation>
        <location evidence="9">Cell membrane</location>
        <topology evidence="9">Peripheral membrane protein</topology>
    </subcellularLocation>
</comment>
<comment type="pathway">
    <text evidence="1 9">Cofactor biosynthesis; ubiquinone biosynthesis.</text>
</comment>
<feature type="binding site" evidence="9">
    <location>
        <position position="147"/>
    </location>
    <ligand>
        <name>Fe cation</name>
        <dbReference type="ChEBI" id="CHEBI:24875"/>
        <label>2</label>
    </ligand>
</feature>
<keyword evidence="6 9" id="KW-0408">Iron</keyword>
<keyword evidence="10" id="KW-0830">Ubiquinone</keyword>
<feature type="binding site" evidence="9">
    <location>
        <position position="95"/>
    </location>
    <ligand>
        <name>Fe cation</name>
        <dbReference type="ChEBI" id="CHEBI:24875"/>
        <label>1</label>
    </ligand>
</feature>
<dbReference type="InterPro" id="IPR009078">
    <property type="entry name" value="Ferritin-like_SF"/>
</dbReference>
<dbReference type="UniPathway" id="UPA00232"/>
<dbReference type="AlphaFoldDB" id="A0A363UNH7"/>
<feature type="binding site" evidence="9">
    <location>
        <position position="179"/>
    </location>
    <ligand>
        <name>Fe cation</name>
        <dbReference type="ChEBI" id="CHEBI:24875"/>
        <label>2</label>
    </ligand>
</feature>
<protein>
    <recommendedName>
        <fullName evidence="9">3-demethoxyubiquinol 3-hydroxylase</fullName>
        <shortName evidence="9">DMQ hydroxylase</shortName>
        <ecNumber evidence="9">1.14.99.60</ecNumber>
    </recommendedName>
    <alternativeName>
        <fullName evidence="9">2-nonaprenyl-3-methyl-6-methoxy-1,4-benzoquinol hydroxylase</fullName>
    </alternativeName>
</protein>
<dbReference type="GO" id="GO:0008682">
    <property type="term" value="F:3-demethoxyubiquinol 3-hydroxylase activity"/>
    <property type="evidence" value="ECO:0007669"/>
    <property type="project" value="UniProtKB-EC"/>
</dbReference>
<evidence type="ECO:0000256" key="4">
    <source>
        <dbReference type="ARBA" id="ARBA00022723"/>
    </source>
</evidence>
<dbReference type="InterPro" id="IPR011566">
    <property type="entry name" value="Ubq_synth_Coq7"/>
</dbReference>
<comment type="catalytic activity">
    <reaction evidence="9">
        <text>a 5-methoxy-2-methyl-3-(all-trans-polyprenyl)benzene-1,4-diol + AH2 + O2 = a 3-demethylubiquinol + A + H2O</text>
        <dbReference type="Rhea" id="RHEA:50908"/>
        <dbReference type="Rhea" id="RHEA-COMP:10859"/>
        <dbReference type="Rhea" id="RHEA-COMP:10914"/>
        <dbReference type="ChEBI" id="CHEBI:13193"/>
        <dbReference type="ChEBI" id="CHEBI:15377"/>
        <dbReference type="ChEBI" id="CHEBI:15379"/>
        <dbReference type="ChEBI" id="CHEBI:17499"/>
        <dbReference type="ChEBI" id="CHEBI:84167"/>
        <dbReference type="ChEBI" id="CHEBI:84422"/>
        <dbReference type="EC" id="1.14.99.60"/>
    </reaction>
</comment>
<organism evidence="10 11">
    <name type="scientific">Abyssibacter profundi</name>
    <dbReference type="NCBI Taxonomy" id="2182787"/>
    <lineage>
        <taxon>Bacteria</taxon>
        <taxon>Pseudomonadati</taxon>
        <taxon>Pseudomonadota</taxon>
        <taxon>Gammaproteobacteria</taxon>
        <taxon>Chromatiales</taxon>
        <taxon>Oceanococcaceae</taxon>
        <taxon>Abyssibacter</taxon>
    </lineage>
</organism>
<evidence type="ECO:0000313" key="10">
    <source>
        <dbReference type="EMBL" id="PWN56981.1"/>
    </source>
</evidence>
<feature type="binding site" evidence="9">
    <location>
        <position position="179"/>
    </location>
    <ligand>
        <name>Fe cation</name>
        <dbReference type="ChEBI" id="CHEBI:24875"/>
        <label>1</label>
    </ligand>
</feature>
<feature type="binding site" evidence="9">
    <location>
        <position position="182"/>
    </location>
    <ligand>
        <name>Fe cation</name>
        <dbReference type="ChEBI" id="CHEBI:24875"/>
        <label>2</label>
    </ligand>
</feature>
<dbReference type="OrthoDB" id="5192789at2"/>
<comment type="caution">
    <text evidence="10">The sequence shown here is derived from an EMBL/GenBank/DDBJ whole genome shotgun (WGS) entry which is preliminary data.</text>
</comment>
<evidence type="ECO:0000256" key="3">
    <source>
        <dbReference type="ARBA" id="ARBA00022688"/>
    </source>
</evidence>
<dbReference type="PANTHER" id="PTHR11237:SF4">
    <property type="entry name" value="5-DEMETHOXYUBIQUINONE HYDROXYLASE, MITOCHONDRIAL"/>
    <property type="match status" value="1"/>
</dbReference>
<dbReference type="InterPro" id="IPR047809">
    <property type="entry name" value="COQ7_proteobact"/>
</dbReference>
<evidence type="ECO:0000256" key="9">
    <source>
        <dbReference type="HAMAP-Rule" id="MF_01658"/>
    </source>
</evidence>
<evidence type="ECO:0000256" key="7">
    <source>
        <dbReference type="ARBA" id="ARBA00023033"/>
    </source>
</evidence>
<keyword evidence="2 9" id="KW-1003">Cell membrane</keyword>
<dbReference type="HAMAP" id="MF_01658">
    <property type="entry name" value="COQ7"/>
    <property type="match status" value="1"/>
</dbReference>
<comment type="function">
    <text evidence="9">Catalyzes the hydroxylation of 2-nonaprenyl-3-methyl-6-methoxy-1,4-benzoquinol during ubiquinone biosynthesis.</text>
</comment>
<proteinExistence type="inferred from homology"/>
<dbReference type="NCBIfam" id="NF033656">
    <property type="entry name" value="DMQ_monoox_COQ7"/>
    <property type="match status" value="1"/>
</dbReference>
<keyword evidence="5 9" id="KW-0560">Oxidoreductase</keyword>
<evidence type="ECO:0000313" key="11">
    <source>
        <dbReference type="Proteomes" id="UP000251800"/>
    </source>
</evidence>
<evidence type="ECO:0000256" key="8">
    <source>
        <dbReference type="ARBA" id="ARBA00023136"/>
    </source>
</evidence>
<dbReference type="GO" id="GO:0005886">
    <property type="term" value="C:plasma membrane"/>
    <property type="evidence" value="ECO:0007669"/>
    <property type="project" value="UniProtKB-SubCell"/>
</dbReference>
<dbReference type="EMBL" id="QEQK01000003">
    <property type="protein sequence ID" value="PWN56981.1"/>
    <property type="molecule type" value="Genomic_DNA"/>
</dbReference>
<evidence type="ECO:0000256" key="2">
    <source>
        <dbReference type="ARBA" id="ARBA00022475"/>
    </source>
</evidence>
<dbReference type="PANTHER" id="PTHR11237">
    <property type="entry name" value="COENZYME Q10 BIOSYNTHESIS PROTEIN 7"/>
    <property type="match status" value="1"/>
</dbReference>
<reference evidence="10 11" key="1">
    <citation type="submission" date="2018-05" db="EMBL/GenBank/DDBJ databases">
        <title>Abyssibacter profundi OUC007T gen. nov., sp. nov, a marine bacterium isolated from seawater of the Mariana Trench.</title>
        <authorList>
            <person name="Zhou S."/>
        </authorList>
    </citation>
    <scope>NUCLEOTIDE SEQUENCE [LARGE SCALE GENOMIC DNA]</scope>
    <source>
        <strain evidence="10 11">OUC007</strain>
    </source>
</reference>
<dbReference type="Proteomes" id="UP000251800">
    <property type="component" value="Unassembled WGS sequence"/>
</dbReference>
<evidence type="ECO:0000256" key="6">
    <source>
        <dbReference type="ARBA" id="ARBA00023004"/>
    </source>
</evidence>
<dbReference type="Gene3D" id="1.20.1260.10">
    <property type="match status" value="1"/>
</dbReference>
<keyword evidence="11" id="KW-1185">Reference proteome</keyword>
<name>A0A363UNH7_9GAMM</name>
<evidence type="ECO:0000256" key="5">
    <source>
        <dbReference type="ARBA" id="ARBA00023002"/>
    </source>
</evidence>
<keyword evidence="4 9" id="KW-0479">Metal-binding</keyword>
<dbReference type="EC" id="1.14.99.60" evidence="9"/>
<dbReference type="CDD" id="cd01042">
    <property type="entry name" value="DMQH"/>
    <property type="match status" value="1"/>
</dbReference>
<feature type="binding site" evidence="9">
    <location>
        <position position="98"/>
    </location>
    <ligand>
        <name>Fe cation</name>
        <dbReference type="ChEBI" id="CHEBI:24875"/>
        <label>1</label>
    </ligand>
</feature>
<sequence length="216" mass="23197">MSTRQLTSFDRWMVAAQRGLEVALAPDPKGARPSPKPADDAMGAPLEGVARAHAAGLMRVNHAGEVAAQALYHGQASVTRDPSLRKHLLEAAVEEQDHLAWCAERLRELDSRPSRLGPLWYAGSYAIGAMAGRVGDRVSLGFVSETERQVEEHLHSHMDRLPAEDARSRAIVAQMSADEAAHGAAARAAGGIELPGPVRLAMRGVAKLMTSLAYWV</sequence>
<gene>
    <name evidence="9" type="primary">coq7</name>
    <name evidence="10" type="ORF">DEH80_03310</name>
</gene>
<comment type="similarity">
    <text evidence="9">Belongs to the COQ7 family.</text>
</comment>
<dbReference type="GO" id="GO:0006744">
    <property type="term" value="P:ubiquinone biosynthetic process"/>
    <property type="evidence" value="ECO:0007669"/>
    <property type="project" value="UniProtKB-UniRule"/>
</dbReference>
<keyword evidence="7 9" id="KW-0503">Monooxygenase</keyword>
<dbReference type="SUPFAM" id="SSF47240">
    <property type="entry name" value="Ferritin-like"/>
    <property type="match status" value="1"/>
</dbReference>
<dbReference type="InterPro" id="IPR012347">
    <property type="entry name" value="Ferritin-like"/>
</dbReference>
<dbReference type="Pfam" id="PF03232">
    <property type="entry name" value="COQ7"/>
    <property type="match status" value="1"/>
</dbReference>
<accession>A0A363UNH7</accession>